<protein>
    <recommendedName>
        <fullName evidence="4">DUF4190 domain-containing protein</fullName>
    </recommendedName>
</protein>
<dbReference type="Proteomes" id="UP000196102">
    <property type="component" value="Unassembled WGS sequence"/>
</dbReference>
<organism evidence="2 3">
    <name type="scientific">Nonlabens dokdonensis</name>
    <dbReference type="NCBI Taxonomy" id="328515"/>
    <lineage>
        <taxon>Bacteria</taxon>
        <taxon>Pseudomonadati</taxon>
        <taxon>Bacteroidota</taxon>
        <taxon>Flavobacteriia</taxon>
        <taxon>Flavobacteriales</taxon>
        <taxon>Flavobacteriaceae</taxon>
        <taxon>Nonlabens</taxon>
    </lineage>
</organism>
<keyword evidence="1" id="KW-1133">Transmembrane helix</keyword>
<feature type="transmembrane region" description="Helical" evidence="1">
    <location>
        <begin position="86"/>
        <end position="114"/>
    </location>
</feature>
<name>A0A1Z8BB14_9FLAO</name>
<gene>
    <name evidence="2" type="ORF">A9Q93_02325</name>
</gene>
<keyword evidence="1" id="KW-0472">Membrane</keyword>
<evidence type="ECO:0008006" key="4">
    <source>
        <dbReference type="Google" id="ProtNLM"/>
    </source>
</evidence>
<proteinExistence type="predicted"/>
<feature type="transmembrane region" description="Helical" evidence="1">
    <location>
        <begin position="26"/>
        <end position="59"/>
    </location>
</feature>
<comment type="caution">
    <text evidence="2">The sequence shown here is derived from an EMBL/GenBank/DDBJ whole genome shotgun (WGS) entry which is preliminary data.</text>
</comment>
<dbReference type="AlphaFoldDB" id="A0A1Z8BB14"/>
<evidence type="ECO:0000313" key="2">
    <source>
        <dbReference type="EMBL" id="OUS19791.1"/>
    </source>
</evidence>
<evidence type="ECO:0000256" key="1">
    <source>
        <dbReference type="SAM" id="Phobius"/>
    </source>
</evidence>
<keyword evidence="1" id="KW-0812">Transmembrane</keyword>
<accession>A0A1Z8BB14</accession>
<evidence type="ECO:0000313" key="3">
    <source>
        <dbReference type="Proteomes" id="UP000196102"/>
    </source>
</evidence>
<dbReference type="NCBIfam" id="NF040945">
    <property type="entry name" value="CCC_membrane"/>
    <property type="match status" value="1"/>
</dbReference>
<reference evidence="3" key="1">
    <citation type="journal article" date="2017" name="Proc. Natl. Acad. Sci. U.S.A.">
        <title>Simulation of Deepwater Horizon oil plume reveals substrate specialization within a complex community of hydrocarbon-degraders.</title>
        <authorList>
            <person name="Hu P."/>
            <person name="Dubinsky E.A."/>
            <person name="Probst A.J."/>
            <person name="Wang J."/>
            <person name="Sieber C.M.K."/>
            <person name="Tom L.M."/>
            <person name="Gardinali P."/>
            <person name="Banfield J.F."/>
            <person name="Atlas R.M."/>
            <person name="Andersen G.L."/>
        </authorList>
    </citation>
    <scope>NUCLEOTIDE SEQUENCE [LARGE SCALE GENOMIC DNA]</scope>
</reference>
<sequence>MYQDQCNYQFPYQGEKLPGDPSALTLGIVSIVLFFMGCVCYGIPSIITLILGIIGLVIANKNLKIYKEDPSKFSQSTIKSVNAGRIINIISVSLSGLTCLIFLVIALFFGGLFLSIMNGEFEGFEDFKNQQEQESLYEEDDSYFEEDWEYNDNDAEESVESENDSIIEIEEIEIEEEQEVEELIEQ</sequence>
<dbReference type="EMBL" id="MAAX01000036">
    <property type="protein sequence ID" value="OUS19791.1"/>
    <property type="molecule type" value="Genomic_DNA"/>
</dbReference>